<reference evidence="8" key="1">
    <citation type="journal article" date="2019" name="Int. J. Syst. Evol. Microbiol.">
        <title>The Global Catalogue of Microorganisms (GCM) 10K type strain sequencing project: providing services to taxonomists for standard genome sequencing and annotation.</title>
        <authorList>
            <consortium name="The Broad Institute Genomics Platform"/>
            <consortium name="The Broad Institute Genome Sequencing Center for Infectious Disease"/>
            <person name="Wu L."/>
            <person name="Ma J."/>
        </authorList>
    </citation>
    <scope>NUCLEOTIDE SEQUENCE [LARGE SCALE GENOMIC DNA]</scope>
    <source>
        <strain evidence="8">KCTC 42087</strain>
    </source>
</reference>
<gene>
    <name evidence="7" type="ORF">ACFPZN_36085</name>
</gene>
<evidence type="ECO:0000256" key="1">
    <source>
        <dbReference type="ARBA" id="ARBA00022679"/>
    </source>
</evidence>
<evidence type="ECO:0000256" key="5">
    <source>
        <dbReference type="PROSITE-ProRule" id="PRU10141"/>
    </source>
</evidence>
<name>A0ABW1A907_9ACTN</name>
<dbReference type="EC" id="2.7.11.1" evidence="7"/>
<keyword evidence="3 7" id="KW-0418">Kinase</keyword>
<dbReference type="Gene3D" id="1.10.510.10">
    <property type="entry name" value="Transferase(Phosphotransferase) domain 1"/>
    <property type="match status" value="1"/>
</dbReference>
<dbReference type="GO" id="GO:0004674">
    <property type="term" value="F:protein serine/threonine kinase activity"/>
    <property type="evidence" value="ECO:0007669"/>
    <property type="project" value="UniProtKB-EC"/>
</dbReference>
<evidence type="ECO:0000256" key="2">
    <source>
        <dbReference type="ARBA" id="ARBA00022741"/>
    </source>
</evidence>
<dbReference type="SUPFAM" id="SSF56112">
    <property type="entry name" value="Protein kinase-like (PK-like)"/>
    <property type="match status" value="1"/>
</dbReference>
<dbReference type="SMART" id="SM00220">
    <property type="entry name" value="S_TKc"/>
    <property type="match status" value="1"/>
</dbReference>
<sequence>MDDLKPSDPRVIGGIELRGRLGEGGMGAVYFGLTADGEQVAVKVIRDAMVGHQIVRERFNREIKVMDMIRGPGVAGLVAAAAEGEEPPWLAMEYVRGLTLRQYVEGRGTLAAAMGAALGDLLVEALIAVHTAKLLHRDLKPGNILLGSEGPKIIDFGLAGLLEALEDQELTSTNETFGTPVTMSPEQVESAKNLTPAADVYSLGATLIYALAGHFPYQRPNKNALFHAITDSNIAPDLSGLPPTLEPVIVAMVAHEPASRPTLAEAADEFRRVCKEAGLSPRDARVHLATLTFVKRDTDPPSDFDPPSQAWRRRPVTVPVPRPAIQALADRIRAAYATSTRL</sequence>
<comment type="caution">
    <text evidence="7">The sequence shown here is derived from an EMBL/GenBank/DDBJ whole genome shotgun (WGS) entry which is preliminary data.</text>
</comment>
<feature type="binding site" evidence="5">
    <location>
        <position position="43"/>
    </location>
    <ligand>
        <name>ATP</name>
        <dbReference type="ChEBI" id="CHEBI:30616"/>
    </ligand>
</feature>
<protein>
    <submittedName>
        <fullName evidence="7">Serine/threonine-protein kinase</fullName>
        <ecNumber evidence="7">2.7.11.1</ecNumber>
    </submittedName>
</protein>
<keyword evidence="8" id="KW-1185">Reference proteome</keyword>
<dbReference type="PROSITE" id="PS00107">
    <property type="entry name" value="PROTEIN_KINASE_ATP"/>
    <property type="match status" value="1"/>
</dbReference>
<dbReference type="RefSeq" id="WP_378286939.1">
    <property type="nucleotide sequence ID" value="NZ_JBHSON010000063.1"/>
</dbReference>
<evidence type="ECO:0000256" key="3">
    <source>
        <dbReference type="ARBA" id="ARBA00022777"/>
    </source>
</evidence>
<dbReference type="InterPro" id="IPR045269">
    <property type="entry name" value="Atg1-like"/>
</dbReference>
<dbReference type="InterPro" id="IPR011009">
    <property type="entry name" value="Kinase-like_dom_sf"/>
</dbReference>
<keyword evidence="4 5" id="KW-0067">ATP-binding</keyword>
<accession>A0ABW1A907</accession>
<organism evidence="7 8">
    <name type="scientific">Actinomadura rugatobispora</name>
    <dbReference type="NCBI Taxonomy" id="1994"/>
    <lineage>
        <taxon>Bacteria</taxon>
        <taxon>Bacillati</taxon>
        <taxon>Actinomycetota</taxon>
        <taxon>Actinomycetes</taxon>
        <taxon>Streptosporangiales</taxon>
        <taxon>Thermomonosporaceae</taxon>
        <taxon>Actinomadura</taxon>
    </lineage>
</organism>
<dbReference type="PANTHER" id="PTHR24348:SF22">
    <property type="entry name" value="NON-SPECIFIC SERINE_THREONINE PROTEIN KINASE"/>
    <property type="match status" value="1"/>
</dbReference>
<dbReference type="InterPro" id="IPR017441">
    <property type="entry name" value="Protein_kinase_ATP_BS"/>
</dbReference>
<evidence type="ECO:0000313" key="7">
    <source>
        <dbReference type="EMBL" id="MFC5751067.1"/>
    </source>
</evidence>
<dbReference type="CDD" id="cd14014">
    <property type="entry name" value="STKc_PknB_like"/>
    <property type="match status" value="1"/>
</dbReference>
<dbReference type="EMBL" id="JBHSON010000063">
    <property type="protein sequence ID" value="MFC5751067.1"/>
    <property type="molecule type" value="Genomic_DNA"/>
</dbReference>
<dbReference type="InterPro" id="IPR008271">
    <property type="entry name" value="Ser/Thr_kinase_AS"/>
</dbReference>
<evidence type="ECO:0000256" key="4">
    <source>
        <dbReference type="ARBA" id="ARBA00022840"/>
    </source>
</evidence>
<dbReference type="InterPro" id="IPR000719">
    <property type="entry name" value="Prot_kinase_dom"/>
</dbReference>
<dbReference type="Pfam" id="PF00069">
    <property type="entry name" value="Pkinase"/>
    <property type="match status" value="1"/>
</dbReference>
<dbReference type="PROSITE" id="PS50011">
    <property type="entry name" value="PROTEIN_KINASE_DOM"/>
    <property type="match status" value="1"/>
</dbReference>
<dbReference type="PANTHER" id="PTHR24348">
    <property type="entry name" value="SERINE/THREONINE-PROTEIN KINASE UNC-51-RELATED"/>
    <property type="match status" value="1"/>
</dbReference>
<dbReference type="PROSITE" id="PS00108">
    <property type="entry name" value="PROTEIN_KINASE_ST"/>
    <property type="match status" value="1"/>
</dbReference>
<keyword evidence="2 5" id="KW-0547">Nucleotide-binding</keyword>
<proteinExistence type="predicted"/>
<evidence type="ECO:0000313" key="8">
    <source>
        <dbReference type="Proteomes" id="UP001596074"/>
    </source>
</evidence>
<keyword evidence="1 7" id="KW-0808">Transferase</keyword>
<feature type="domain" description="Protein kinase" evidence="6">
    <location>
        <begin position="15"/>
        <end position="271"/>
    </location>
</feature>
<dbReference type="Proteomes" id="UP001596074">
    <property type="component" value="Unassembled WGS sequence"/>
</dbReference>
<evidence type="ECO:0000259" key="6">
    <source>
        <dbReference type="PROSITE" id="PS50011"/>
    </source>
</evidence>